<evidence type="ECO:0000256" key="1">
    <source>
        <dbReference type="ARBA" id="ARBA00009943"/>
    </source>
</evidence>
<dbReference type="InterPro" id="IPR050644">
    <property type="entry name" value="PG_Glycine_Bridge_Synth"/>
</dbReference>
<dbReference type="Proteomes" id="UP000054695">
    <property type="component" value="Unassembled WGS sequence"/>
</dbReference>
<keyword evidence="2" id="KW-0808">Transferase</keyword>
<dbReference type="AlphaFoldDB" id="A0A0W0RRG2"/>
<evidence type="ECO:0000313" key="8">
    <source>
        <dbReference type="EMBL" id="KTC73657.1"/>
    </source>
</evidence>
<evidence type="ECO:0000256" key="6">
    <source>
        <dbReference type="ARBA" id="ARBA00023316"/>
    </source>
</evidence>
<evidence type="ECO:0000259" key="7">
    <source>
        <dbReference type="Pfam" id="PF13480"/>
    </source>
</evidence>
<dbReference type="GO" id="GO:0071555">
    <property type="term" value="P:cell wall organization"/>
    <property type="evidence" value="ECO:0007669"/>
    <property type="project" value="UniProtKB-KW"/>
</dbReference>
<dbReference type="GO" id="GO:0008360">
    <property type="term" value="P:regulation of cell shape"/>
    <property type="evidence" value="ECO:0007669"/>
    <property type="project" value="UniProtKB-KW"/>
</dbReference>
<comment type="caution">
    <text evidence="8">The sequence shown here is derived from an EMBL/GenBank/DDBJ whole genome shotgun (WGS) entry which is preliminary data.</text>
</comment>
<name>A0A0W0RRG2_LEGBO</name>
<dbReference type="PATRIC" id="fig|447.4.peg.2439"/>
<dbReference type="RefSeq" id="WP_131744502.1">
    <property type="nucleotide sequence ID" value="NZ_CAAAIY010000048.1"/>
</dbReference>
<evidence type="ECO:0000256" key="3">
    <source>
        <dbReference type="ARBA" id="ARBA00022960"/>
    </source>
</evidence>
<keyword evidence="6" id="KW-0961">Cell wall biogenesis/degradation</keyword>
<reference evidence="8 9" key="1">
    <citation type="submission" date="2015-11" db="EMBL/GenBank/DDBJ databases">
        <title>Genomic analysis of 38 Legionella species identifies large and diverse effector repertoires.</title>
        <authorList>
            <person name="Burstein D."/>
            <person name="Amaro F."/>
            <person name="Zusman T."/>
            <person name="Lifshitz Z."/>
            <person name="Cohen O."/>
            <person name="Gilbert J.A."/>
            <person name="Pupko T."/>
            <person name="Shuman H.A."/>
            <person name="Segal G."/>
        </authorList>
    </citation>
    <scope>NUCLEOTIDE SEQUENCE [LARGE SCALE GENOMIC DNA]</scope>
    <source>
        <strain evidence="8 9">WIGA</strain>
    </source>
</reference>
<keyword evidence="9" id="KW-1185">Reference proteome</keyword>
<gene>
    <name evidence="8" type="ORF">Lboz_2303</name>
</gene>
<dbReference type="EMBL" id="LNXU01000019">
    <property type="protein sequence ID" value="KTC73657.1"/>
    <property type="molecule type" value="Genomic_DNA"/>
</dbReference>
<dbReference type="InterPro" id="IPR016181">
    <property type="entry name" value="Acyl_CoA_acyltransferase"/>
</dbReference>
<feature type="domain" description="BioF2-like acetyltransferase" evidence="7">
    <location>
        <begin position="166"/>
        <end position="295"/>
    </location>
</feature>
<dbReference type="GO" id="GO:0016755">
    <property type="term" value="F:aminoacyltransferase activity"/>
    <property type="evidence" value="ECO:0007669"/>
    <property type="project" value="InterPro"/>
</dbReference>
<accession>A0A0W0RRG2</accession>
<dbReference type="Gene3D" id="3.40.630.30">
    <property type="match status" value="2"/>
</dbReference>
<proteinExistence type="inferred from homology"/>
<dbReference type="InterPro" id="IPR003447">
    <property type="entry name" value="FEMABX"/>
</dbReference>
<evidence type="ECO:0000256" key="4">
    <source>
        <dbReference type="ARBA" id="ARBA00022984"/>
    </source>
</evidence>
<dbReference type="GO" id="GO:0009252">
    <property type="term" value="P:peptidoglycan biosynthetic process"/>
    <property type="evidence" value="ECO:0007669"/>
    <property type="project" value="UniProtKB-KW"/>
</dbReference>
<dbReference type="PANTHER" id="PTHR36174:SF1">
    <property type="entry name" value="LIPID II:GLYCINE GLYCYLTRANSFERASE"/>
    <property type="match status" value="1"/>
</dbReference>
<dbReference type="PANTHER" id="PTHR36174">
    <property type="entry name" value="LIPID II:GLYCINE GLYCYLTRANSFERASE"/>
    <property type="match status" value="1"/>
</dbReference>
<keyword evidence="4" id="KW-0573">Peptidoglycan synthesis</keyword>
<sequence length="324" mass="38382">MLQIMTRLFIKKSSSYTLEQVTSEEEWNNLMVESIRSSFMQSWDYGEALRLVGWKVKRFVISYQGMPIAFFQTSSRKFIFELTRIQHGPIFLLKNYNLIHVSNVFHIIRKHWRYWKGKTLLMSPFLPFSGHLHSRLLNLGYRLANKMHWESALIDLRLDNEYLLSNMKSNWRNKLKKAQKSSLKIKAVISKSDFYWFLERYELFKKEKNFTGVNKDFLESLYKQMVPKKSMHIFLCEYQQQYIAGIIVVSHGLCCSYMLGWNSDLGRKLSAHNLLLWEAIQKAKSKNKLFFDLGGTLSSPIYKSITEFKQGLNGEQYMLVGEYY</sequence>
<dbReference type="InterPro" id="IPR038740">
    <property type="entry name" value="BioF2-like_GNAT_dom"/>
</dbReference>
<evidence type="ECO:0000313" key="9">
    <source>
        <dbReference type="Proteomes" id="UP000054695"/>
    </source>
</evidence>
<keyword evidence="5" id="KW-0012">Acyltransferase</keyword>
<dbReference type="PROSITE" id="PS51191">
    <property type="entry name" value="FEMABX"/>
    <property type="match status" value="1"/>
</dbReference>
<dbReference type="SUPFAM" id="SSF55729">
    <property type="entry name" value="Acyl-CoA N-acyltransferases (Nat)"/>
    <property type="match status" value="2"/>
</dbReference>
<protein>
    <submittedName>
        <fullName evidence="8">FemAB family protein</fullName>
    </submittedName>
</protein>
<comment type="similarity">
    <text evidence="1">Belongs to the FemABX family.</text>
</comment>
<dbReference type="OrthoDB" id="341858at2"/>
<dbReference type="Pfam" id="PF13480">
    <property type="entry name" value="Acetyltransf_6"/>
    <property type="match status" value="1"/>
</dbReference>
<evidence type="ECO:0000256" key="2">
    <source>
        <dbReference type="ARBA" id="ARBA00022679"/>
    </source>
</evidence>
<dbReference type="STRING" id="447.Lboz_2303"/>
<keyword evidence="3" id="KW-0133">Cell shape</keyword>
<evidence type="ECO:0000256" key="5">
    <source>
        <dbReference type="ARBA" id="ARBA00023315"/>
    </source>
</evidence>
<organism evidence="8 9">
    <name type="scientific">Legionella bozemanae</name>
    <name type="common">Fluoribacter bozemanae</name>
    <dbReference type="NCBI Taxonomy" id="447"/>
    <lineage>
        <taxon>Bacteria</taxon>
        <taxon>Pseudomonadati</taxon>
        <taxon>Pseudomonadota</taxon>
        <taxon>Gammaproteobacteria</taxon>
        <taxon>Legionellales</taxon>
        <taxon>Legionellaceae</taxon>
        <taxon>Legionella</taxon>
    </lineage>
</organism>